<gene>
    <name evidence="2" type="ORF">AVDCRST_MAG27-2744</name>
</gene>
<feature type="compositionally biased region" description="Basic and acidic residues" evidence="1">
    <location>
        <begin position="42"/>
        <end position="53"/>
    </location>
</feature>
<feature type="compositionally biased region" description="Basic and acidic residues" evidence="1">
    <location>
        <begin position="24"/>
        <end position="35"/>
    </location>
</feature>
<accession>A0A6J4IKA7</accession>
<feature type="compositionally biased region" description="Basic residues" evidence="1">
    <location>
        <begin position="54"/>
        <end position="74"/>
    </location>
</feature>
<protein>
    <submittedName>
        <fullName evidence="2">GcrA cell cycle regulator</fullName>
    </submittedName>
</protein>
<organism evidence="2">
    <name type="scientific">uncultured Craurococcus sp</name>
    <dbReference type="NCBI Taxonomy" id="1135998"/>
    <lineage>
        <taxon>Bacteria</taxon>
        <taxon>Pseudomonadati</taxon>
        <taxon>Pseudomonadota</taxon>
        <taxon>Alphaproteobacteria</taxon>
        <taxon>Acetobacterales</taxon>
        <taxon>Acetobacteraceae</taxon>
        <taxon>Craurococcus</taxon>
        <taxon>environmental samples</taxon>
    </lineage>
</organism>
<feature type="region of interest" description="Disordered" evidence="1">
    <location>
        <begin position="1"/>
        <end position="92"/>
    </location>
</feature>
<dbReference type="AlphaFoldDB" id="A0A6J4IKA7"/>
<reference evidence="2" key="1">
    <citation type="submission" date="2020-02" db="EMBL/GenBank/DDBJ databases">
        <authorList>
            <person name="Meier V. D."/>
        </authorList>
    </citation>
    <scope>NUCLEOTIDE SEQUENCE</scope>
    <source>
        <strain evidence="2">AVDCRST_MAG27</strain>
    </source>
</reference>
<name>A0A6J4IKA7_9PROT</name>
<feature type="non-terminal residue" evidence="2">
    <location>
        <position position="148"/>
    </location>
</feature>
<dbReference type="EMBL" id="CADCTD010000093">
    <property type="protein sequence ID" value="CAA9254603.1"/>
    <property type="molecule type" value="Genomic_DNA"/>
</dbReference>
<proteinExistence type="predicted"/>
<evidence type="ECO:0000313" key="2">
    <source>
        <dbReference type="EMBL" id="CAA9254603.1"/>
    </source>
</evidence>
<sequence length="148" mass="15770">GVDGRGYRPTPRLLGGGSLHRRDRPADGHLQERGRRQGPPAEPRRPAEPDPPRGRGRRAPRRAAPPHHAARPRIRPSPPARAARGAARRGRPALPAHLGAHLLLAARRAGDAGVPLLLGRCADRQALLPGACRRRLCEGPRPSGGCGL</sequence>
<evidence type="ECO:0000256" key="1">
    <source>
        <dbReference type="SAM" id="MobiDB-lite"/>
    </source>
</evidence>
<feature type="non-terminal residue" evidence="2">
    <location>
        <position position="1"/>
    </location>
</feature>